<dbReference type="InterPro" id="IPR006059">
    <property type="entry name" value="SBP"/>
</dbReference>
<keyword evidence="2" id="KW-0813">Transport</keyword>
<dbReference type="PANTHER" id="PTHR43649">
    <property type="entry name" value="ARABINOSE-BINDING PROTEIN-RELATED"/>
    <property type="match status" value="1"/>
</dbReference>
<dbReference type="SUPFAM" id="SSF53850">
    <property type="entry name" value="Periplasmic binding protein-like II"/>
    <property type="match status" value="1"/>
</dbReference>
<proteinExistence type="inferred from homology"/>
<keyword evidence="3" id="KW-0732">Signal</keyword>
<dbReference type="RefSeq" id="WP_286278139.1">
    <property type="nucleotide sequence ID" value="NZ_AP027731.1"/>
</dbReference>
<feature type="signal peptide" evidence="3">
    <location>
        <begin position="1"/>
        <end position="24"/>
    </location>
</feature>
<gene>
    <name evidence="4" type="ORF">GCM10025866_06290</name>
</gene>
<keyword evidence="5" id="KW-1185">Reference proteome</keyword>
<evidence type="ECO:0000313" key="4">
    <source>
        <dbReference type="EMBL" id="BDZ44720.1"/>
    </source>
</evidence>
<reference evidence="5" key="1">
    <citation type="journal article" date="2019" name="Int. J. Syst. Evol. Microbiol.">
        <title>The Global Catalogue of Microorganisms (GCM) 10K type strain sequencing project: providing services to taxonomists for standard genome sequencing and annotation.</title>
        <authorList>
            <consortium name="The Broad Institute Genomics Platform"/>
            <consortium name="The Broad Institute Genome Sequencing Center for Infectious Disease"/>
            <person name="Wu L."/>
            <person name="Ma J."/>
        </authorList>
    </citation>
    <scope>NUCLEOTIDE SEQUENCE [LARGE SCALE GENOMIC DNA]</scope>
    <source>
        <strain evidence="5">NBRC 108725</strain>
    </source>
</reference>
<dbReference type="Gene3D" id="3.40.190.10">
    <property type="entry name" value="Periplasmic binding protein-like II"/>
    <property type="match status" value="2"/>
</dbReference>
<feature type="chain" id="PRO_5047081254" evidence="3">
    <location>
        <begin position="25"/>
        <end position="422"/>
    </location>
</feature>
<evidence type="ECO:0000313" key="5">
    <source>
        <dbReference type="Proteomes" id="UP001321498"/>
    </source>
</evidence>
<organism evidence="4 5">
    <name type="scientific">Naasia aerilata</name>
    <dbReference type="NCBI Taxonomy" id="1162966"/>
    <lineage>
        <taxon>Bacteria</taxon>
        <taxon>Bacillati</taxon>
        <taxon>Actinomycetota</taxon>
        <taxon>Actinomycetes</taxon>
        <taxon>Micrococcales</taxon>
        <taxon>Microbacteriaceae</taxon>
        <taxon>Naasia</taxon>
    </lineage>
</organism>
<dbReference type="Proteomes" id="UP001321498">
    <property type="component" value="Chromosome"/>
</dbReference>
<dbReference type="PROSITE" id="PS51257">
    <property type="entry name" value="PROKAR_LIPOPROTEIN"/>
    <property type="match status" value="1"/>
</dbReference>
<sequence>MRTKRAVAAIVAAGMLAAGLAACSAGDDAGSGATTITYWKLTDADDASKKAWSEILNGFEDSHPDIKVKVEERSTDGHKEALRTALGTSGAPDVYWSWAGPGIGGEFVKAGGSLDLKKYYDKYDWTSRFGDSTLSTVKQYGQWDGVPSGQSGAGVYYNKELFEKAGITSTPTTYEELVEDADKLVAAGITPIEFGGTVNWHLMRLLDNILMAQCGSDTFQALVTTKADWSKEKCVTAAFEEFHTWTQKYLTKGWASLSDSEANALFFKGDAAMVIEGSWFDNVLRANDVDTSKIGVFLFPTGTGQLYGDVSSNYITPTSKHPDEAAEFLDYLTSEKAQKISLDLVGARPVNTAVQVDPTKEDSLDKQWDPIFADAKGLYEFNDQALSLAQTTEYWRIQNLVATDELDPADAGAEFQKFIDQQ</sequence>
<comment type="similarity">
    <text evidence="1">Belongs to the bacterial solute-binding protein 1 family.</text>
</comment>
<dbReference type="Pfam" id="PF01547">
    <property type="entry name" value="SBP_bac_1"/>
    <property type="match status" value="1"/>
</dbReference>
<evidence type="ECO:0000256" key="3">
    <source>
        <dbReference type="SAM" id="SignalP"/>
    </source>
</evidence>
<protein>
    <submittedName>
        <fullName evidence="4">Sugar ABC transporter substrate-binding protein</fullName>
    </submittedName>
</protein>
<evidence type="ECO:0000256" key="1">
    <source>
        <dbReference type="ARBA" id="ARBA00008520"/>
    </source>
</evidence>
<accession>A0ABN6XIS0</accession>
<dbReference type="InterPro" id="IPR050490">
    <property type="entry name" value="Bact_solute-bd_prot1"/>
</dbReference>
<dbReference type="EMBL" id="AP027731">
    <property type="protein sequence ID" value="BDZ44720.1"/>
    <property type="molecule type" value="Genomic_DNA"/>
</dbReference>
<name>A0ABN6XIS0_9MICO</name>
<evidence type="ECO:0000256" key="2">
    <source>
        <dbReference type="ARBA" id="ARBA00022448"/>
    </source>
</evidence>
<dbReference type="PANTHER" id="PTHR43649:SF29">
    <property type="entry name" value="OSMOPROTECTIVE COMPOUNDS-BINDING PROTEIN GGTB"/>
    <property type="match status" value="1"/>
</dbReference>